<evidence type="ECO:0000313" key="1">
    <source>
        <dbReference type="EMBL" id="SHH01381.1"/>
    </source>
</evidence>
<accession>A0A1M5PI58</accession>
<protein>
    <recommendedName>
        <fullName evidence="3">Major royal jelly protein</fullName>
    </recommendedName>
</protein>
<reference evidence="1 2" key="1">
    <citation type="submission" date="2016-11" db="EMBL/GenBank/DDBJ databases">
        <authorList>
            <person name="Jaros S."/>
            <person name="Januszkiewicz K."/>
            <person name="Wedrychowicz H."/>
        </authorList>
    </citation>
    <scope>NUCLEOTIDE SEQUENCE [LARGE SCALE GENOMIC DNA]</scope>
    <source>
        <strain evidence="1 2">GAS138</strain>
    </source>
</reference>
<evidence type="ECO:0000313" key="2">
    <source>
        <dbReference type="Proteomes" id="UP000189796"/>
    </source>
</evidence>
<dbReference type="Gene3D" id="2.120.10.30">
    <property type="entry name" value="TolB, C-terminal domain"/>
    <property type="match status" value="1"/>
</dbReference>
<dbReference type="InterPro" id="IPR011042">
    <property type="entry name" value="6-blade_b-propeller_TolB-like"/>
</dbReference>
<dbReference type="PANTHER" id="PTHR42060:SF1">
    <property type="entry name" value="NHL REPEAT-CONTAINING PROTEIN"/>
    <property type="match status" value="1"/>
</dbReference>
<dbReference type="Proteomes" id="UP000189796">
    <property type="component" value="Chromosome I"/>
</dbReference>
<name>A0A1M5PI58_9BRAD</name>
<sequence length="322" mass="35721">MLTKYASQARLTTVACFPNHYFLENLAVRADNSILVSVLNRKELWYIPPPTGDLPVEPVLMHTFTQSPMCIVEAEPDIFHVGTSDIYASHLSYLNRIDMRGWSPGMTVDPRVILEFPEPRRALNGGCMIAADVMLVADCFASLIWRVDLTTDSAKVTARPWLKHESMAYYPGSMKPEQPGVNGVRYASRTNYLYYTSTAKKLFMRVRVDPDTHDPVGEPELIAGGGMFDDFCIEEDAGVAYVTTHRENTIDRVSLETSDNGNVRHSVAGEPLNEQLLGPSSGAWGRGPKQYGRVAYFTTDGGTTSPPPDGIVRPAKVLRVEF</sequence>
<dbReference type="AlphaFoldDB" id="A0A1M5PI58"/>
<dbReference type="PANTHER" id="PTHR42060">
    <property type="entry name" value="NHL REPEAT-CONTAINING PROTEIN-RELATED"/>
    <property type="match status" value="1"/>
</dbReference>
<dbReference type="EMBL" id="LT670817">
    <property type="protein sequence ID" value="SHH01381.1"/>
    <property type="molecule type" value="Genomic_DNA"/>
</dbReference>
<organism evidence="1 2">
    <name type="scientific">Bradyrhizobium erythrophlei</name>
    <dbReference type="NCBI Taxonomy" id="1437360"/>
    <lineage>
        <taxon>Bacteria</taxon>
        <taxon>Pseudomonadati</taxon>
        <taxon>Pseudomonadota</taxon>
        <taxon>Alphaproteobacteria</taxon>
        <taxon>Hyphomicrobiales</taxon>
        <taxon>Nitrobacteraceae</taxon>
        <taxon>Bradyrhizobium</taxon>
    </lineage>
</organism>
<dbReference type="RefSeq" id="WP_079602388.1">
    <property type="nucleotide sequence ID" value="NZ_LT670817.1"/>
</dbReference>
<dbReference type="OrthoDB" id="9768084at2"/>
<gene>
    <name evidence="1" type="ORF">SAMN05443248_3374</name>
</gene>
<dbReference type="InterPro" id="IPR052998">
    <property type="entry name" value="Hetero-Diels-Alderase-like"/>
</dbReference>
<evidence type="ECO:0008006" key="3">
    <source>
        <dbReference type="Google" id="ProtNLM"/>
    </source>
</evidence>
<dbReference type="SUPFAM" id="SSF63829">
    <property type="entry name" value="Calcium-dependent phosphotriesterase"/>
    <property type="match status" value="1"/>
</dbReference>
<proteinExistence type="predicted"/>